<dbReference type="STRING" id="765177.Desmu_1304"/>
<keyword evidence="1" id="KW-0812">Transmembrane</keyword>
<name>E8R7D3_DESM0</name>
<evidence type="ECO:0000256" key="1">
    <source>
        <dbReference type="SAM" id="Phobius"/>
    </source>
</evidence>
<feature type="transmembrane region" description="Helical" evidence="1">
    <location>
        <begin position="127"/>
        <end position="148"/>
    </location>
</feature>
<sequence precursor="true">MSPRMHPSTSTATAPRAVLAVTVILLAASIVVHMPTEVQKTLLGRVILHDPVYDDLYASVKQVFYVDSCNPGSGVWLDKAAASTLCSGGRALVFPYLDYRLNQPPLAGFILASMTSLSMLSPGGPEVFLSVFYLLQSILSTAAALYSVYRLTTRGGVYFYPLYAATLLVYGVYGFDVFALPFIVEAFIAIREGRWRRAAFSTALALSVSFYMLIPLGLLAYMVVRGDLDERGVVAGLLSGVPLFIAVVAMDPGYFNNVIGDVLQPVFNNGVFSILTLKASVGAAYAFNTGVWILGMLILYSMSPPAGSRMDLLRHMAASMLLLYAVHPRMVPQTLLLVLPLLLSFIKPADPGMLVVEASNAAIILLWFKAGEASRYLSAILGVEAPPQPTSLGNPVQWIALFRGALTLLYALSLLTQPLGEESEKKLLWRG</sequence>
<organism evidence="2 3">
    <name type="scientific">Desulfurococcus mucosus (strain ATCC 35584 / DSM 2162 / JCM 9187 / O7/1)</name>
    <dbReference type="NCBI Taxonomy" id="765177"/>
    <lineage>
        <taxon>Archaea</taxon>
        <taxon>Thermoproteota</taxon>
        <taxon>Thermoprotei</taxon>
        <taxon>Desulfurococcales</taxon>
        <taxon>Desulfurococcaceae</taxon>
        <taxon>Desulfurococcus</taxon>
    </lineage>
</organism>
<dbReference type="GeneID" id="10154027"/>
<keyword evidence="1" id="KW-1133">Transmembrane helix</keyword>
<feature type="transmembrane region" description="Helical" evidence="1">
    <location>
        <begin position="321"/>
        <end position="346"/>
    </location>
</feature>
<gene>
    <name evidence="2" type="ordered locus">Desmu_1304</name>
</gene>
<dbReference type="Proteomes" id="UP000001068">
    <property type="component" value="Chromosome"/>
</dbReference>
<feature type="transmembrane region" description="Helical" evidence="1">
    <location>
        <begin position="204"/>
        <end position="224"/>
    </location>
</feature>
<dbReference type="eggNOG" id="arCOG08060">
    <property type="taxonomic scope" value="Archaea"/>
</dbReference>
<feature type="transmembrane region" description="Helical" evidence="1">
    <location>
        <begin position="160"/>
        <end position="184"/>
    </location>
</feature>
<dbReference type="KEGG" id="dmu:Desmu_1304"/>
<feature type="transmembrane region" description="Helical" evidence="1">
    <location>
        <begin position="231"/>
        <end position="250"/>
    </location>
</feature>
<dbReference type="RefSeq" id="WP_013562820.1">
    <property type="nucleotide sequence ID" value="NC_014961.1"/>
</dbReference>
<reference evidence="2 3" key="2">
    <citation type="journal article" date="2011" name="Stand. Genomic Sci.">
        <title>Complete genome sequence of Desulfurococcus mucosus type strain (O7/1).</title>
        <authorList>
            <person name="Wirth R."/>
            <person name="Chertkov O."/>
            <person name="Held B."/>
            <person name="Lapidus A."/>
            <person name="Nolan M."/>
            <person name="Lucas S."/>
            <person name="Hammon N."/>
            <person name="Deshpande S."/>
            <person name="Cheng J.F."/>
            <person name="Tapia R."/>
            <person name="Han C."/>
            <person name="Goodwin L."/>
            <person name="Pitluck S."/>
            <person name="Liolios K."/>
            <person name="Ioanna P."/>
            <person name="Ivanova N."/>
            <person name="Mavromatis K."/>
            <person name="Mikhailova N."/>
            <person name="Pati A."/>
            <person name="Chen A."/>
            <person name="Palaniappan K."/>
            <person name="Land M."/>
            <person name="Hauser L."/>
            <person name="Chang Y.J."/>
            <person name="Jeffries C.D."/>
            <person name="Bilek Y."/>
            <person name="Hader T."/>
            <person name="Rohde M."/>
            <person name="Spring S."/>
            <person name="Sikorski J."/>
            <person name="Goker M."/>
            <person name="Woyke T."/>
            <person name="Bristow J."/>
            <person name="Eisen J.A."/>
            <person name="Markowitz V."/>
            <person name="Hugenholtz P."/>
            <person name="Kyrpides N.C."/>
            <person name="Klenk H.P."/>
        </authorList>
    </citation>
    <scope>NUCLEOTIDE SEQUENCE [LARGE SCALE GENOMIC DNA]</scope>
    <source>
        <strain evidence="3">ATCC 35584 / DSM 2162 / JCM 9187 / O7/1</strain>
    </source>
</reference>
<dbReference type="AlphaFoldDB" id="E8R7D3"/>
<protein>
    <recommendedName>
        <fullName evidence="4">DUF2029 domain-containing protein</fullName>
    </recommendedName>
</protein>
<keyword evidence="3" id="KW-1185">Reference proteome</keyword>
<feature type="transmembrane region" description="Helical" evidence="1">
    <location>
        <begin position="270"/>
        <end position="300"/>
    </location>
</feature>
<dbReference type="HOGENOM" id="CLU_644995_0_0_2"/>
<reference evidence="3" key="1">
    <citation type="submission" date="2010-11" db="EMBL/GenBank/DDBJ databases">
        <title>The complete genome of Desulfurococcus mucosus DSM 2162.</title>
        <authorList>
            <consortium name="US DOE Joint Genome Institute (JGI-PGF)"/>
            <person name="Lucas S."/>
            <person name="Copeland A."/>
            <person name="Lapidus A."/>
            <person name="Bruce D."/>
            <person name="Goodwin L."/>
            <person name="Pitluck S."/>
            <person name="Kyrpides N."/>
            <person name="Mavromatis K."/>
            <person name="Pagani I."/>
            <person name="Ivanova N."/>
            <person name="Ovchinnikova G."/>
            <person name="Chertkov O."/>
            <person name="Held B."/>
            <person name="Brettin T."/>
            <person name="Detter J.C."/>
            <person name="Tapia R."/>
            <person name="Han C."/>
            <person name="Land M."/>
            <person name="Hauser L."/>
            <person name="Markowitz V."/>
            <person name="Cheng J.-F."/>
            <person name="Hugenholtz P."/>
            <person name="Woyke T."/>
            <person name="Wu D."/>
            <person name="Wirth R."/>
            <person name="Bilek Y."/>
            <person name="Hader T."/>
            <person name="Klenk H.-P."/>
            <person name="Eisen J.A."/>
        </authorList>
    </citation>
    <scope>NUCLEOTIDE SEQUENCE [LARGE SCALE GENOMIC DNA]</scope>
    <source>
        <strain evidence="3">ATCC 35584 / DSM 2162 / JCM 9187 / O7/1</strain>
    </source>
</reference>
<keyword evidence="1" id="KW-0472">Membrane</keyword>
<proteinExistence type="predicted"/>
<evidence type="ECO:0000313" key="3">
    <source>
        <dbReference type="Proteomes" id="UP000001068"/>
    </source>
</evidence>
<evidence type="ECO:0008006" key="4">
    <source>
        <dbReference type="Google" id="ProtNLM"/>
    </source>
</evidence>
<dbReference type="EMBL" id="CP002363">
    <property type="protein sequence ID" value="ADV65598.1"/>
    <property type="molecule type" value="Genomic_DNA"/>
</dbReference>
<accession>E8R7D3</accession>
<evidence type="ECO:0000313" key="2">
    <source>
        <dbReference type="EMBL" id="ADV65598.1"/>
    </source>
</evidence>